<name>A0A0U4D5W3_9ACTN</name>
<keyword evidence="4" id="KW-1185">Reference proteome</keyword>
<sequence length="163" mass="16249">MLGAGWLGWIVVEGDDTAAVAAPTSSPSSTTSPTASASPSASPSPTPSPTPSRTPSPSPSPTPTPTRTTPPVDRSAVPVSVLNATRTPGLARSAGATVTARGWTLAGVGNWRGYVPASTVYYPAGREAEARQLAADLGVSAVAPAPAGINQQRLTLIVVAPVT</sequence>
<dbReference type="Proteomes" id="UP000067689">
    <property type="component" value="Chromosome"/>
</dbReference>
<dbReference type="PATRIC" id="fig|2041.4.peg.479"/>
<feature type="compositionally biased region" description="Pro residues" evidence="1">
    <location>
        <begin position="42"/>
        <end position="64"/>
    </location>
</feature>
<dbReference type="AlphaFoldDB" id="A0A0U4D5W3"/>
<proteinExistence type="predicted"/>
<protein>
    <recommendedName>
        <fullName evidence="2">LytR/CpsA/Psr regulator C-terminal domain-containing protein</fullName>
    </recommendedName>
</protein>
<dbReference type="Gene3D" id="3.30.70.2390">
    <property type="match status" value="1"/>
</dbReference>
<dbReference type="KEGG" id="aer:AERYTH_02265"/>
<dbReference type="STRING" id="2041.AERYTH_02265"/>
<gene>
    <name evidence="3" type="ORF">AERYTH_02265</name>
</gene>
<reference evidence="3 4" key="1">
    <citation type="journal article" date="1991" name="Int. J. Syst. Bacteriol.">
        <title>Description of the erythromycin-producing bacterium Arthrobacter sp. strain NRRL B-3381 as Aeromicrobium erythreum gen. nov., sp. nov.</title>
        <authorList>
            <person name="Miller E.S."/>
            <person name="Woese C.R."/>
            <person name="Brenner S."/>
        </authorList>
    </citation>
    <scope>NUCLEOTIDE SEQUENCE [LARGE SCALE GENOMIC DNA]</scope>
    <source>
        <strain evidence="3 4">AR18</strain>
    </source>
</reference>
<feature type="region of interest" description="Disordered" evidence="1">
    <location>
        <begin position="20"/>
        <end position="78"/>
    </location>
</feature>
<organism evidence="3 4">
    <name type="scientific">Aeromicrobium erythreum</name>
    <dbReference type="NCBI Taxonomy" id="2041"/>
    <lineage>
        <taxon>Bacteria</taxon>
        <taxon>Bacillati</taxon>
        <taxon>Actinomycetota</taxon>
        <taxon>Actinomycetes</taxon>
        <taxon>Propionibacteriales</taxon>
        <taxon>Nocardioidaceae</taxon>
        <taxon>Aeromicrobium</taxon>
    </lineage>
</organism>
<dbReference type="Pfam" id="PF13399">
    <property type="entry name" value="LytR_C"/>
    <property type="match status" value="1"/>
</dbReference>
<evidence type="ECO:0000259" key="2">
    <source>
        <dbReference type="Pfam" id="PF13399"/>
    </source>
</evidence>
<feature type="compositionally biased region" description="Low complexity" evidence="1">
    <location>
        <begin position="20"/>
        <end position="41"/>
    </location>
</feature>
<evidence type="ECO:0000313" key="3">
    <source>
        <dbReference type="EMBL" id="ALX03602.1"/>
    </source>
</evidence>
<dbReference type="EMBL" id="CP011502">
    <property type="protein sequence ID" value="ALX03602.1"/>
    <property type="molecule type" value="Genomic_DNA"/>
</dbReference>
<accession>A0A0U4D5W3</accession>
<dbReference type="InterPro" id="IPR027381">
    <property type="entry name" value="LytR/CpsA/Psr_C"/>
</dbReference>
<feature type="domain" description="LytR/CpsA/Psr regulator C-terminal" evidence="2">
    <location>
        <begin position="77"/>
        <end position="157"/>
    </location>
</feature>
<evidence type="ECO:0000256" key="1">
    <source>
        <dbReference type="SAM" id="MobiDB-lite"/>
    </source>
</evidence>
<evidence type="ECO:0000313" key="4">
    <source>
        <dbReference type="Proteomes" id="UP000067689"/>
    </source>
</evidence>